<comment type="similarity">
    <text evidence="1">Belongs to the short-chain dehydrogenases/reductases (SDR) family.</text>
</comment>
<dbReference type="PRINTS" id="PR00080">
    <property type="entry name" value="SDRFAMILY"/>
</dbReference>
<accession>A0ABU6CGC1</accession>
<comment type="caution">
    <text evidence="2">The sequence shown here is derived from an EMBL/GenBank/DDBJ whole genome shotgun (WGS) entry which is preliminary data.</text>
</comment>
<evidence type="ECO:0000313" key="3">
    <source>
        <dbReference type="Proteomes" id="UP001352223"/>
    </source>
</evidence>
<dbReference type="SUPFAM" id="SSF51735">
    <property type="entry name" value="NAD(P)-binding Rossmann-fold domains"/>
    <property type="match status" value="1"/>
</dbReference>
<dbReference type="Gene3D" id="3.40.50.720">
    <property type="entry name" value="NAD(P)-binding Rossmann-like Domain"/>
    <property type="match status" value="1"/>
</dbReference>
<keyword evidence="3" id="KW-1185">Reference proteome</keyword>
<dbReference type="InterPro" id="IPR036291">
    <property type="entry name" value="NAD(P)-bd_dom_sf"/>
</dbReference>
<dbReference type="PANTHER" id="PTHR42760">
    <property type="entry name" value="SHORT-CHAIN DEHYDROGENASES/REDUCTASES FAMILY MEMBER"/>
    <property type="match status" value="1"/>
</dbReference>
<dbReference type="RefSeq" id="WP_324770931.1">
    <property type="nucleotide sequence ID" value="NZ_BAAATS010000028.1"/>
</dbReference>
<dbReference type="EMBL" id="JAOZYB010000223">
    <property type="protein sequence ID" value="MEB3963231.1"/>
    <property type="molecule type" value="Genomic_DNA"/>
</dbReference>
<sequence length="262" mass="27123">MKRLEGKVALISGTARGQGRAAALRFAAEGALVVGGDLLYEQALETQRLIGRAGGVALTAAPLDATDENSVRAWVEEAVSAFGGIDILYANAGAVRFGAVDTQPYADFAFTLRAELDSVWLAAHLAWPHLERSHGSIVTVGSTAGLTGSLSNRRTAHSASKGAVIALTRQLAAEGAPFGIRANCVSPGMIDTEGSRGDLLAEDHPLRAAADHIPLGRIGSPYDVVRAALFLASDDAAYITGHNLVVDGGWSTVLPGPPNPLP</sequence>
<protein>
    <submittedName>
        <fullName evidence="2">SDR family oxidoreductase</fullName>
    </submittedName>
</protein>
<dbReference type="Pfam" id="PF13561">
    <property type="entry name" value="adh_short_C2"/>
    <property type="match status" value="1"/>
</dbReference>
<dbReference type="InterPro" id="IPR002347">
    <property type="entry name" value="SDR_fam"/>
</dbReference>
<evidence type="ECO:0000256" key="1">
    <source>
        <dbReference type="ARBA" id="ARBA00006484"/>
    </source>
</evidence>
<name>A0ABU6CGC1_9ACTN</name>
<evidence type="ECO:0000313" key="2">
    <source>
        <dbReference type="EMBL" id="MEB3963231.1"/>
    </source>
</evidence>
<organism evidence="2 3">
    <name type="scientific">Streptomyces kunmingensis</name>
    <dbReference type="NCBI Taxonomy" id="68225"/>
    <lineage>
        <taxon>Bacteria</taxon>
        <taxon>Bacillati</taxon>
        <taxon>Actinomycetota</taxon>
        <taxon>Actinomycetes</taxon>
        <taxon>Kitasatosporales</taxon>
        <taxon>Streptomycetaceae</taxon>
        <taxon>Streptomyces</taxon>
    </lineage>
</organism>
<reference evidence="2 3" key="1">
    <citation type="submission" date="2022-10" db="EMBL/GenBank/DDBJ databases">
        <authorList>
            <person name="Xie J."/>
            <person name="Shen N."/>
        </authorList>
    </citation>
    <scope>NUCLEOTIDE SEQUENCE [LARGE SCALE GENOMIC DNA]</scope>
    <source>
        <strain evidence="2 3">DSM 41681</strain>
    </source>
</reference>
<dbReference type="Proteomes" id="UP001352223">
    <property type="component" value="Unassembled WGS sequence"/>
</dbReference>
<proteinExistence type="inferred from homology"/>
<gene>
    <name evidence="2" type="ORF">OKJ48_23730</name>
</gene>
<dbReference type="PRINTS" id="PR00081">
    <property type="entry name" value="GDHRDH"/>
</dbReference>